<dbReference type="EMBL" id="JABSTR010000011">
    <property type="protein sequence ID" value="KAH9381702.1"/>
    <property type="molecule type" value="Genomic_DNA"/>
</dbReference>
<gene>
    <name evidence="2" type="ORF">HPB48_010521</name>
</gene>
<feature type="region of interest" description="Disordered" evidence="1">
    <location>
        <begin position="1"/>
        <end position="142"/>
    </location>
</feature>
<feature type="region of interest" description="Disordered" evidence="1">
    <location>
        <begin position="243"/>
        <end position="345"/>
    </location>
</feature>
<dbReference type="VEuPathDB" id="VectorBase:HLOH_062623"/>
<dbReference type="Proteomes" id="UP000821853">
    <property type="component" value="Chromosome 9"/>
</dbReference>
<feature type="compositionally biased region" description="Basic and acidic residues" evidence="1">
    <location>
        <begin position="243"/>
        <end position="266"/>
    </location>
</feature>
<keyword evidence="3" id="KW-1185">Reference proteome</keyword>
<evidence type="ECO:0000313" key="3">
    <source>
        <dbReference type="Proteomes" id="UP000821853"/>
    </source>
</evidence>
<sequence length="362" mass="38911">MEASLTQSKARNSRGGQAFRNDCTAPSDPLQSCGRHTDPRSETALLPSSPRATTSRDVGAGWLERRSFPKSAGRASEPPLPSRVVRRTDTKANGVTQNAARAYDEGRGENEGVAITPTPAESSGSCDRRRDTRGLPGYALSGGEKKTKLATRHCRARNVGAAARTRARPLGAQASCRRLRRPWALPPPFPAGPPFSPTSPLACMVNKVFPNGHPVTHARPTHLAASPWPNSADPTVFVRLASDRGPKAAIPGRDRSRSAQERRASERVPAPSTCLRVVGRPRRGRTLAAGPVAREPSPVRRTTSIRASAAVSGSHSSSRTRPPPPPFTTRRDSPRSRAHTRTTARATVAAAECHRFTNNLER</sequence>
<reference evidence="2 3" key="1">
    <citation type="journal article" date="2020" name="Cell">
        <title>Large-Scale Comparative Analyses of Tick Genomes Elucidate Their Genetic Diversity and Vector Capacities.</title>
        <authorList>
            <consortium name="Tick Genome and Microbiome Consortium (TIGMIC)"/>
            <person name="Jia N."/>
            <person name="Wang J."/>
            <person name="Shi W."/>
            <person name="Du L."/>
            <person name="Sun Y."/>
            <person name="Zhan W."/>
            <person name="Jiang J.F."/>
            <person name="Wang Q."/>
            <person name="Zhang B."/>
            <person name="Ji P."/>
            <person name="Bell-Sakyi L."/>
            <person name="Cui X.M."/>
            <person name="Yuan T.T."/>
            <person name="Jiang B.G."/>
            <person name="Yang W.F."/>
            <person name="Lam T.T."/>
            <person name="Chang Q.C."/>
            <person name="Ding S.J."/>
            <person name="Wang X.J."/>
            <person name="Zhu J.G."/>
            <person name="Ruan X.D."/>
            <person name="Zhao L."/>
            <person name="Wei J.T."/>
            <person name="Ye R.Z."/>
            <person name="Que T.C."/>
            <person name="Du C.H."/>
            <person name="Zhou Y.H."/>
            <person name="Cheng J.X."/>
            <person name="Dai P.F."/>
            <person name="Guo W.B."/>
            <person name="Han X.H."/>
            <person name="Huang E.J."/>
            <person name="Li L.F."/>
            <person name="Wei W."/>
            <person name="Gao Y.C."/>
            <person name="Liu J.Z."/>
            <person name="Shao H.Z."/>
            <person name="Wang X."/>
            <person name="Wang C.C."/>
            <person name="Yang T.C."/>
            <person name="Huo Q.B."/>
            <person name="Li W."/>
            <person name="Chen H.Y."/>
            <person name="Chen S.E."/>
            <person name="Zhou L.G."/>
            <person name="Ni X.B."/>
            <person name="Tian J.H."/>
            <person name="Sheng Y."/>
            <person name="Liu T."/>
            <person name="Pan Y.S."/>
            <person name="Xia L.Y."/>
            <person name="Li J."/>
            <person name="Zhao F."/>
            <person name="Cao W.C."/>
        </authorList>
    </citation>
    <scope>NUCLEOTIDE SEQUENCE [LARGE SCALE GENOMIC DNA]</scope>
    <source>
        <strain evidence="2">HaeL-2018</strain>
    </source>
</reference>
<protein>
    <submittedName>
        <fullName evidence="2">Uncharacterized protein</fullName>
    </submittedName>
</protein>
<accession>A0A9J6GT58</accession>
<name>A0A9J6GT58_HAELO</name>
<comment type="caution">
    <text evidence="2">The sequence shown here is derived from an EMBL/GenBank/DDBJ whole genome shotgun (WGS) entry which is preliminary data.</text>
</comment>
<organism evidence="2 3">
    <name type="scientific">Haemaphysalis longicornis</name>
    <name type="common">Bush tick</name>
    <dbReference type="NCBI Taxonomy" id="44386"/>
    <lineage>
        <taxon>Eukaryota</taxon>
        <taxon>Metazoa</taxon>
        <taxon>Ecdysozoa</taxon>
        <taxon>Arthropoda</taxon>
        <taxon>Chelicerata</taxon>
        <taxon>Arachnida</taxon>
        <taxon>Acari</taxon>
        <taxon>Parasitiformes</taxon>
        <taxon>Ixodida</taxon>
        <taxon>Ixodoidea</taxon>
        <taxon>Ixodidae</taxon>
        <taxon>Haemaphysalinae</taxon>
        <taxon>Haemaphysalis</taxon>
    </lineage>
</organism>
<evidence type="ECO:0000256" key="1">
    <source>
        <dbReference type="SAM" id="MobiDB-lite"/>
    </source>
</evidence>
<feature type="compositionally biased region" description="Polar residues" evidence="1">
    <location>
        <begin position="1"/>
        <end position="10"/>
    </location>
</feature>
<dbReference type="AlphaFoldDB" id="A0A9J6GT58"/>
<evidence type="ECO:0000313" key="2">
    <source>
        <dbReference type="EMBL" id="KAH9381702.1"/>
    </source>
</evidence>
<proteinExistence type="predicted"/>